<reference evidence="3 5" key="1">
    <citation type="journal article" date="2008" name="Science">
        <title>The Physcomitrella genome reveals evolutionary insights into the conquest of land by plants.</title>
        <authorList>
            <person name="Rensing S."/>
            <person name="Lang D."/>
            <person name="Zimmer A."/>
            <person name="Terry A."/>
            <person name="Salamov A."/>
            <person name="Shapiro H."/>
            <person name="Nishiyama T."/>
            <person name="Perroud P.-F."/>
            <person name="Lindquist E."/>
            <person name="Kamisugi Y."/>
            <person name="Tanahashi T."/>
            <person name="Sakakibara K."/>
            <person name="Fujita T."/>
            <person name="Oishi K."/>
            <person name="Shin-I T."/>
            <person name="Kuroki Y."/>
            <person name="Toyoda A."/>
            <person name="Suzuki Y."/>
            <person name="Hashimoto A."/>
            <person name="Yamaguchi K."/>
            <person name="Sugano A."/>
            <person name="Kohara Y."/>
            <person name="Fujiyama A."/>
            <person name="Anterola A."/>
            <person name="Aoki S."/>
            <person name="Ashton N."/>
            <person name="Barbazuk W.B."/>
            <person name="Barker E."/>
            <person name="Bennetzen J."/>
            <person name="Bezanilla M."/>
            <person name="Blankenship R."/>
            <person name="Cho S.H."/>
            <person name="Dutcher S."/>
            <person name="Estelle M."/>
            <person name="Fawcett J.A."/>
            <person name="Gundlach H."/>
            <person name="Hanada K."/>
            <person name="Heyl A."/>
            <person name="Hicks K.A."/>
            <person name="Hugh J."/>
            <person name="Lohr M."/>
            <person name="Mayer K."/>
            <person name="Melkozernov A."/>
            <person name="Murata T."/>
            <person name="Nelson D."/>
            <person name="Pils B."/>
            <person name="Prigge M."/>
            <person name="Reiss B."/>
            <person name="Renner T."/>
            <person name="Rombauts S."/>
            <person name="Rushton P."/>
            <person name="Sanderfoot A."/>
            <person name="Schween G."/>
            <person name="Shiu S.-H."/>
            <person name="Stueber K."/>
            <person name="Theodoulou F.L."/>
            <person name="Tu H."/>
            <person name="Van de Peer Y."/>
            <person name="Verrier P.J."/>
            <person name="Waters E."/>
            <person name="Wood A."/>
            <person name="Yang L."/>
            <person name="Cove D."/>
            <person name="Cuming A."/>
            <person name="Hasebe M."/>
            <person name="Lucas S."/>
            <person name="Mishler D.B."/>
            <person name="Reski R."/>
            <person name="Grigoriev I."/>
            <person name="Quatrano R.S."/>
            <person name="Boore J.L."/>
        </authorList>
    </citation>
    <scope>NUCLEOTIDE SEQUENCE [LARGE SCALE GENOMIC DNA]</scope>
    <source>
        <strain evidence="4 5">cv. Gransden 2004</strain>
    </source>
</reference>
<feature type="compositionally biased region" description="Basic and acidic residues" evidence="1">
    <location>
        <begin position="236"/>
        <end position="257"/>
    </location>
</feature>
<proteinExistence type="predicted"/>
<accession>A0A2K1IVT7</accession>
<dbReference type="OrthoDB" id="10514091at2759"/>
<feature type="compositionally biased region" description="Low complexity" evidence="1">
    <location>
        <begin position="320"/>
        <end position="335"/>
    </location>
</feature>
<dbReference type="Proteomes" id="UP000006727">
    <property type="component" value="Chromosome 20"/>
</dbReference>
<dbReference type="AlphaFoldDB" id="A0A2K1IVT7"/>
<keyword evidence="2" id="KW-0472">Membrane</keyword>
<dbReference type="EMBL" id="ABEU02000020">
    <property type="protein sequence ID" value="PNR33391.1"/>
    <property type="molecule type" value="Genomic_DNA"/>
</dbReference>
<reference evidence="4" key="3">
    <citation type="submission" date="2020-12" db="UniProtKB">
        <authorList>
            <consortium name="EnsemblPlants"/>
        </authorList>
    </citation>
    <scope>IDENTIFICATION</scope>
</reference>
<keyword evidence="2" id="KW-1133">Transmembrane helix</keyword>
<feature type="compositionally biased region" description="Polar residues" evidence="1">
    <location>
        <begin position="101"/>
        <end position="112"/>
    </location>
</feature>
<feature type="compositionally biased region" description="Basic and acidic residues" evidence="1">
    <location>
        <begin position="165"/>
        <end position="187"/>
    </location>
</feature>
<feature type="region of interest" description="Disordered" evidence="1">
    <location>
        <begin position="298"/>
        <end position="335"/>
    </location>
</feature>
<keyword evidence="2" id="KW-0812">Transmembrane</keyword>
<feature type="region of interest" description="Disordered" evidence="1">
    <location>
        <begin position="98"/>
        <end position="131"/>
    </location>
</feature>
<dbReference type="EnsemblPlants" id="Pp3c20_19200V3.2">
    <property type="protein sequence ID" value="Pp3c20_19200V3.2"/>
    <property type="gene ID" value="Pp3c20_19200"/>
</dbReference>
<dbReference type="Gramene" id="Pp3c20_19200V3.2">
    <property type="protein sequence ID" value="Pp3c20_19200V3.2"/>
    <property type="gene ID" value="Pp3c20_19200"/>
</dbReference>
<dbReference type="Gramene" id="Pp3c20_19200V3.1">
    <property type="protein sequence ID" value="Pp3c20_19200V3.1"/>
    <property type="gene ID" value="Pp3c20_19200"/>
</dbReference>
<evidence type="ECO:0000313" key="5">
    <source>
        <dbReference type="Proteomes" id="UP000006727"/>
    </source>
</evidence>
<feature type="region of interest" description="Disordered" evidence="1">
    <location>
        <begin position="214"/>
        <end position="257"/>
    </location>
</feature>
<dbReference type="RefSeq" id="XP_024358022.1">
    <property type="nucleotide sequence ID" value="XM_024502254.2"/>
</dbReference>
<dbReference type="PANTHER" id="PTHR35280:SF1">
    <property type="entry name" value="F17L21.9"/>
    <property type="match status" value="1"/>
</dbReference>
<dbReference type="GeneID" id="112273446"/>
<reference evidence="3 5" key="2">
    <citation type="journal article" date="2018" name="Plant J.">
        <title>The Physcomitrella patens chromosome-scale assembly reveals moss genome structure and evolution.</title>
        <authorList>
            <person name="Lang D."/>
            <person name="Ullrich K.K."/>
            <person name="Murat F."/>
            <person name="Fuchs J."/>
            <person name="Jenkins J."/>
            <person name="Haas F.B."/>
            <person name="Piednoel M."/>
            <person name="Gundlach H."/>
            <person name="Van Bel M."/>
            <person name="Meyberg R."/>
            <person name="Vives C."/>
            <person name="Morata J."/>
            <person name="Symeonidi A."/>
            <person name="Hiss M."/>
            <person name="Muchero W."/>
            <person name="Kamisugi Y."/>
            <person name="Saleh O."/>
            <person name="Blanc G."/>
            <person name="Decker E.L."/>
            <person name="van Gessel N."/>
            <person name="Grimwood J."/>
            <person name="Hayes R.D."/>
            <person name="Graham S.W."/>
            <person name="Gunter L.E."/>
            <person name="McDaniel S.F."/>
            <person name="Hoernstein S.N.W."/>
            <person name="Larsson A."/>
            <person name="Li F.W."/>
            <person name="Perroud P.F."/>
            <person name="Phillips J."/>
            <person name="Ranjan P."/>
            <person name="Rokshar D.S."/>
            <person name="Rothfels C.J."/>
            <person name="Schneider L."/>
            <person name="Shu S."/>
            <person name="Stevenson D.W."/>
            <person name="Thummler F."/>
            <person name="Tillich M."/>
            <person name="Villarreal Aguilar J.C."/>
            <person name="Widiez T."/>
            <person name="Wong G.K."/>
            <person name="Wymore A."/>
            <person name="Zhang Y."/>
            <person name="Zimmer A.D."/>
            <person name="Quatrano R.S."/>
            <person name="Mayer K.F.X."/>
            <person name="Goodstein D."/>
            <person name="Casacuberta J.M."/>
            <person name="Vandepoele K."/>
            <person name="Reski R."/>
            <person name="Cuming A.C."/>
            <person name="Tuskan G.A."/>
            <person name="Maumus F."/>
            <person name="Salse J."/>
            <person name="Schmutz J."/>
            <person name="Rensing S.A."/>
        </authorList>
    </citation>
    <scope>NUCLEOTIDE SEQUENCE [LARGE SCALE GENOMIC DNA]</scope>
    <source>
        <strain evidence="4 5">cv. Gransden 2004</strain>
    </source>
</reference>
<name>A0A2K1IVT7_PHYPA</name>
<protein>
    <submittedName>
        <fullName evidence="3 4">Uncharacterized protein</fullName>
    </submittedName>
</protein>
<evidence type="ECO:0000256" key="1">
    <source>
        <dbReference type="SAM" id="MobiDB-lite"/>
    </source>
</evidence>
<sequence>MSDREALAMGTALQSWPNPREAKAIKKEISGSFDAESFLKDLPSEQRNFKKRDAADLFSASALANDKDGKLTEYRISLPSAFYLREEIKDSAHAALEKSDSTSISDAANQFGSAPGSADSEMCVESDPHAEESSTRLFRDCVTEDLDLVENAILRMLRKDVRLSSKHYHEDATKLKDASELDEHLERSGGPQEAAGDVELQLLAKLLDQVQILRDQKSKPRQNSRTGRALSRSGRSVRDATNRNTGRERRLRKDDLKKAVEGATQAAKAAAEAARTAAILVNQNSDAMNKVLQSLSPSYFKSPNSHSKSNGNGPHRDSSTLDSSSSSDSEVTTSSKDMVKKIVSQNRYTHVLLGIMFVSSFVWRYIVVKVAKRVRTKVSDPWGYISGHITDGFKGPEKGKQLRGEGESSGGSLSVPQLSLPPILGGPERQEDVVANPTNATEERLLSFGKVLQIKPNRGE</sequence>
<gene>
    <name evidence="4" type="primary">LOC112273446</name>
    <name evidence="3" type="ORF">PHYPA_025335</name>
</gene>
<organism evidence="3">
    <name type="scientific">Physcomitrium patens</name>
    <name type="common">Spreading-leaved earth moss</name>
    <name type="synonym">Physcomitrella patens</name>
    <dbReference type="NCBI Taxonomy" id="3218"/>
    <lineage>
        <taxon>Eukaryota</taxon>
        <taxon>Viridiplantae</taxon>
        <taxon>Streptophyta</taxon>
        <taxon>Embryophyta</taxon>
        <taxon>Bryophyta</taxon>
        <taxon>Bryophytina</taxon>
        <taxon>Bryopsida</taxon>
        <taxon>Funariidae</taxon>
        <taxon>Funariales</taxon>
        <taxon>Funariaceae</taxon>
        <taxon>Physcomitrium</taxon>
    </lineage>
</organism>
<dbReference type="PANTHER" id="PTHR35280">
    <property type="entry name" value="F17L21.9"/>
    <property type="match status" value="1"/>
</dbReference>
<evidence type="ECO:0000313" key="3">
    <source>
        <dbReference type="EMBL" id="PNR33391.1"/>
    </source>
</evidence>
<feature type="transmembrane region" description="Helical" evidence="2">
    <location>
        <begin position="348"/>
        <end position="367"/>
    </location>
</feature>
<feature type="region of interest" description="Disordered" evidence="1">
    <location>
        <begin position="393"/>
        <end position="437"/>
    </location>
</feature>
<feature type="region of interest" description="Disordered" evidence="1">
    <location>
        <begin position="165"/>
        <end position="193"/>
    </location>
</feature>
<dbReference type="PaxDb" id="3218-PP1S40_294V6.1"/>
<evidence type="ECO:0000313" key="4">
    <source>
        <dbReference type="EnsemblPlants" id="Pp3c20_19200V3.1"/>
    </source>
</evidence>
<dbReference type="EnsemblPlants" id="Pp3c20_19200V3.1">
    <property type="protein sequence ID" value="Pp3c20_19200V3.1"/>
    <property type="gene ID" value="Pp3c20_19200"/>
</dbReference>
<feature type="compositionally biased region" description="Basic and acidic residues" evidence="1">
    <location>
        <begin position="394"/>
        <end position="406"/>
    </location>
</feature>
<evidence type="ECO:0000256" key="2">
    <source>
        <dbReference type="SAM" id="Phobius"/>
    </source>
</evidence>
<feature type="compositionally biased region" description="Polar residues" evidence="1">
    <location>
        <begin position="298"/>
        <end position="312"/>
    </location>
</feature>
<keyword evidence="5" id="KW-1185">Reference proteome</keyword>